<dbReference type="Proteomes" id="UP000748756">
    <property type="component" value="Unassembled WGS sequence"/>
</dbReference>
<organism evidence="2 3">
    <name type="scientific">Linnemannia schmuckeri</name>
    <dbReference type="NCBI Taxonomy" id="64567"/>
    <lineage>
        <taxon>Eukaryota</taxon>
        <taxon>Fungi</taxon>
        <taxon>Fungi incertae sedis</taxon>
        <taxon>Mucoromycota</taxon>
        <taxon>Mortierellomycotina</taxon>
        <taxon>Mortierellomycetes</taxon>
        <taxon>Mortierellales</taxon>
        <taxon>Mortierellaceae</taxon>
        <taxon>Linnemannia</taxon>
    </lineage>
</organism>
<comment type="caution">
    <text evidence="2">The sequence shown here is derived from an EMBL/GenBank/DDBJ whole genome shotgun (WGS) entry which is preliminary data.</text>
</comment>
<keyword evidence="3" id="KW-1185">Reference proteome</keyword>
<dbReference type="EMBL" id="JAAAUQ010001133">
    <property type="protein sequence ID" value="KAF9142517.1"/>
    <property type="molecule type" value="Genomic_DNA"/>
</dbReference>
<dbReference type="OrthoDB" id="2435592at2759"/>
<proteinExistence type="predicted"/>
<evidence type="ECO:0000313" key="2">
    <source>
        <dbReference type="EMBL" id="KAF9142517.1"/>
    </source>
</evidence>
<sequence>NVAKEPAVKTALPGLCIEQTDQLLYSKMLLLQDSVATSSSMTDEENATDDSGKAPQEPTLNETEHKWLAEVKEDPTSTKNSIEVAEIVTLGPVLQREPCRKLLSSLITKCDEPYILNVHLL</sequence>
<dbReference type="AlphaFoldDB" id="A0A9P5RT26"/>
<protein>
    <submittedName>
        <fullName evidence="2">Uncharacterized protein</fullName>
    </submittedName>
</protein>
<evidence type="ECO:0000256" key="1">
    <source>
        <dbReference type="SAM" id="MobiDB-lite"/>
    </source>
</evidence>
<evidence type="ECO:0000313" key="3">
    <source>
        <dbReference type="Proteomes" id="UP000748756"/>
    </source>
</evidence>
<accession>A0A9P5RT26</accession>
<feature type="region of interest" description="Disordered" evidence="1">
    <location>
        <begin position="37"/>
        <end position="79"/>
    </location>
</feature>
<feature type="compositionally biased region" description="Basic and acidic residues" evidence="1">
    <location>
        <begin position="62"/>
        <end position="76"/>
    </location>
</feature>
<reference evidence="2" key="1">
    <citation type="journal article" date="2020" name="Fungal Divers.">
        <title>Resolving the Mortierellaceae phylogeny through synthesis of multi-gene phylogenetics and phylogenomics.</title>
        <authorList>
            <person name="Vandepol N."/>
            <person name="Liber J."/>
            <person name="Desiro A."/>
            <person name="Na H."/>
            <person name="Kennedy M."/>
            <person name="Barry K."/>
            <person name="Grigoriev I.V."/>
            <person name="Miller A.N."/>
            <person name="O'Donnell K."/>
            <person name="Stajich J.E."/>
            <person name="Bonito G."/>
        </authorList>
    </citation>
    <scope>NUCLEOTIDE SEQUENCE</scope>
    <source>
        <strain evidence="2">NRRL 6426</strain>
    </source>
</reference>
<gene>
    <name evidence="2" type="ORF">BG015_000802</name>
</gene>
<feature type="non-terminal residue" evidence="2">
    <location>
        <position position="121"/>
    </location>
</feature>
<name>A0A9P5RT26_9FUNG</name>